<protein>
    <submittedName>
        <fullName evidence="1">Uncharacterized protein</fullName>
    </submittedName>
</protein>
<accession>A0A7V8UGD5</accession>
<dbReference type="AlphaFoldDB" id="A0A7V8UGD5"/>
<comment type="caution">
    <text evidence="1">The sequence shown here is derived from an EMBL/GenBank/DDBJ whole genome shotgun (WGS) entry which is preliminary data.</text>
</comment>
<dbReference type="EMBL" id="VDLV01000055">
    <property type="protein sequence ID" value="MBA1381099.1"/>
    <property type="molecule type" value="Genomic_DNA"/>
</dbReference>
<dbReference type="Proteomes" id="UP000572407">
    <property type="component" value="Unassembled WGS sequence"/>
</dbReference>
<evidence type="ECO:0000313" key="2">
    <source>
        <dbReference type="Proteomes" id="UP000572407"/>
    </source>
</evidence>
<organism evidence="1 2">
    <name type="scientific">Pseudomonas brassicacearum subsp. neoaurantiaca</name>
    <dbReference type="NCBI Taxonomy" id="494916"/>
    <lineage>
        <taxon>Bacteria</taxon>
        <taxon>Pseudomonadati</taxon>
        <taxon>Pseudomonadota</taxon>
        <taxon>Gammaproteobacteria</taxon>
        <taxon>Pseudomonadales</taxon>
        <taxon>Pseudomonadaceae</taxon>
        <taxon>Pseudomonas</taxon>
    </lineage>
</organism>
<proteinExistence type="predicted"/>
<evidence type="ECO:0000313" key="1">
    <source>
        <dbReference type="EMBL" id="MBA1381099.1"/>
    </source>
</evidence>
<reference evidence="1 2" key="1">
    <citation type="submission" date="2019-06" db="EMBL/GenBank/DDBJ databases">
        <title>Analysis of the biodiversity of Brassica napus bacterial endophytes for the selection of potential efficient biofertilizers for rapeseed crops.</title>
        <authorList>
            <person name="Jimenez-Gomez A."/>
            <person name="Saati-Santamaria Z."/>
            <person name="Menendez E."/>
            <person name="Rivas R."/>
            <person name="Mateos P.F."/>
            <person name="Velazquez E."/>
            <person name="Garcia-Fraile P."/>
        </authorList>
    </citation>
    <scope>NUCLEOTIDE SEQUENCE [LARGE SCALE GENOMIC DNA]</scope>
    <source>
        <strain evidence="1 2">CDVBN10</strain>
    </source>
</reference>
<gene>
    <name evidence="1" type="ORF">FHK92_25470</name>
</gene>
<name>A0A7V8UGD5_9PSED</name>
<sequence length="71" mass="7523">MQDVGGCVHGDLHFLQAFLGVFETAIASKLAPTLDWGAQQIPCGSELARDEALLHTAVLATDGLARILHNP</sequence>